<dbReference type="InterPro" id="IPR031571">
    <property type="entry name" value="RcpC_dom"/>
</dbReference>
<dbReference type="AlphaFoldDB" id="A0A9D2ND21"/>
<keyword evidence="2" id="KW-0812">Transmembrane</keyword>
<evidence type="ECO:0000313" key="5">
    <source>
        <dbReference type="Proteomes" id="UP000823891"/>
    </source>
</evidence>
<feature type="domain" description="SAF" evidence="3">
    <location>
        <begin position="36"/>
        <end position="98"/>
    </location>
</feature>
<dbReference type="Pfam" id="PF16976">
    <property type="entry name" value="RcpC"/>
    <property type="match status" value="1"/>
</dbReference>
<dbReference type="SMART" id="SM00858">
    <property type="entry name" value="SAF"/>
    <property type="match status" value="1"/>
</dbReference>
<dbReference type="Proteomes" id="UP000823891">
    <property type="component" value="Unassembled WGS sequence"/>
</dbReference>
<evidence type="ECO:0000313" key="4">
    <source>
        <dbReference type="EMBL" id="HJC23216.1"/>
    </source>
</evidence>
<name>A0A9D2ND21_9FIRM</name>
<keyword evidence="2" id="KW-0472">Membrane</keyword>
<gene>
    <name evidence="4" type="ORF">H9761_05870</name>
</gene>
<accession>A0A9D2ND21</accession>
<reference evidence="4" key="1">
    <citation type="journal article" date="2021" name="PeerJ">
        <title>Extensive microbial diversity within the chicken gut microbiome revealed by metagenomics and culture.</title>
        <authorList>
            <person name="Gilroy R."/>
            <person name="Ravi A."/>
            <person name="Getino M."/>
            <person name="Pursley I."/>
            <person name="Horton D.L."/>
            <person name="Alikhan N.F."/>
            <person name="Baker D."/>
            <person name="Gharbi K."/>
            <person name="Hall N."/>
            <person name="Watson M."/>
            <person name="Adriaenssens E.M."/>
            <person name="Foster-Nyarko E."/>
            <person name="Jarju S."/>
            <person name="Secka A."/>
            <person name="Antonio M."/>
            <person name="Oren A."/>
            <person name="Chaudhuri R.R."/>
            <person name="La Ragione R."/>
            <person name="Hildebrand F."/>
            <person name="Pallen M.J."/>
        </authorList>
    </citation>
    <scope>NUCLEOTIDE SEQUENCE</scope>
    <source>
        <strain evidence="4">USAMLcec2-132</strain>
    </source>
</reference>
<dbReference type="EMBL" id="DWWS01000021">
    <property type="protein sequence ID" value="HJC23216.1"/>
    <property type="molecule type" value="Genomic_DNA"/>
</dbReference>
<reference evidence="4" key="2">
    <citation type="submission" date="2021-04" db="EMBL/GenBank/DDBJ databases">
        <authorList>
            <person name="Gilroy R."/>
        </authorList>
    </citation>
    <scope>NUCLEOTIDE SEQUENCE</scope>
    <source>
        <strain evidence="4">USAMLcec2-132</strain>
    </source>
</reference>
<keyword evidence="2" id="KW-1133">Transmembrane helix</keyword>
<dbReference type="Pfam" id="PF08666">
    <property type="entry name" value="SAF"/>
    <property type="match status" value="1"/>
</dbReference>
<evidence type="ECO:0000256" key="1">
    <source>
        <dbReference type="SAM" id="MobiDB-lite"/>
    </source>
</evidence>
<organism evidence="4 5">
    <name type="scientific">Candidatus Eisenbergiella merdavium</name>
    <dbReference type="NCBI Taxonomy" id="2838551"/>
    <lineage>
        <taxon>Bacteria</taxon>
        <taxon>Bacillati</taxon>
        <taxon>Bacillota</taxon>
        <taxon>Clostridia</taxon>
        <taxon>Lachnospirales</taxon>
        <taxon>Lachnospiraceae</taxon>
        <taxon>Eisenbergiella</taxon>
    </lineage>
</organism>
<dbReference type="CDD" id="cd11614">
    <property type="entry name" value="SAF_CpaB_FlgA_like"/>
    <property type="match status" value="1"/>
</dbReference>
<feature type="transmembrane region" description="Helical" evidence="2">
    <location>
        <begin position="7"/>
        <end position="28"/>
    </location>
</feature>
<sequence>MKMNHRFLYGILSIVLAAVIAFIAIPAITGKARSTCEIVRVTSPLSRGSLIRAEDVELVEVGSFNLPSDTARNTGDVIGTYAATDLFPDSYILPEMVSSQPISSDQTLNTIPNGMVAISITTQTLASGLSDKLQSGDIIRLYHYDDTNALEPVTDIPELRFVEVLSVTDADGLDIDYTAPPAEDEEKQQTAAITVQVTPEQAMLLTRYENQGILHVALVCRGNELLSQELLDRQNDILTGLYGSEPAADDLLNPSGALSDEESAIEAQTIAGNELQDESVLSDHGTEPQE</sequence>
<protein>
    <submittedName>
        <fullName evidence="4">Pilus assembly protein CpaB</fullName>
    </submittedName>
</protein>
<feature type="region of interest" description="Disordered" evidence="1">
    <location>
        <begin position="271"/>
        <end position="290"/>
    </location>
</feature>
<evidence type="ECO:0000256" key="2">
    <source>
        <dbReference type="SAM" id="Phobius"/>
    </source>
</evidence>
<dbReference type="InterPro" id="IPR013974">
    <property type="entry name" value="SAF"/>
</dbReference>
<proteinExistence type="predicted"/>
<evidence type="ECO:0000259" key="3">
    <source>
        <dbReference type="SMART" id="SM00858"/>
    </source>
</evidence>
<comment type="caution">
    <text evidence="4">The sequence shown here is derived from an EMBL/GenBank/DDBJ whole genome shotgun (WGS) entry which is preliminary data.</text>
</comment>